<evidence type="ECO:0000256" key="1">
    <source>
        <dbReference type="SAM" id="SignalP"/>
    </source>
</evidence>
<keyword evidence="1" id="KW-0732">Signal</keyword>
<accession>A0A518E048</accession>
<feature type="chain" id="PRO_5021809602" description="3-keto-alpha-glucoside-1,2-lyase/3-keto-2-hydroxy-glucal hydratase domain-containing protein" evidence="1">
    <location>
        <begin position="30"/>
        <end position="222"/>
    </location>
</feature>
<dbReference type="KEGG" id="lcre:Pla8534_52890"/>
<sequence length="222" mass="24817" precursor="true">MRIPSCYLRLAVIGFTVLSSVLFTTMNGAAEEKAENGWRPLFDGKSLTGWKSANFGGEGEVRAADGQIELDAGNTLTGVTWQKEFPKTNYEIRLEAMQVDGNDFFCGLTFPVADSHCSFIVAGWGGSVVGLSNIDGMDASDNQTTRYQSFKQKQWYKIRVRVAPTLIEAWIDDKQVVKQDITGRKITIRPEVELSRPLGISAWQTKAFLRKIEYRELPAKKP</sequence>
<dbReference type="RefSeq" id="WP_197442588.1">
    <property type="nucleotide sequence ID" value="NZ_CP036433.1"/>
</dbReference>
<feature type="signal peptide" evidence="1">
    <location>
        <begin position="1"/>
        <end position="29"/>
    </location>
</feature>
<dbReference type="Proteomes" id="UP000317648">
    <property type="component" value="Chromosome"/>
</dbReference>
<dbReference type="EMBL" id="CP036433">
    <property type="protein sequence ID" value="QDU97441.1"/>
    <property type="molecule type" value="Genomic_DNA"/>
</dbReference>
<reference evidence="3 4" key="1">
    <citation type="submission" date="2019-02" db="EMBL/GenBank/DDBJ databases">
        <title>Deep-cultivation of Planctomycetes and their phenomic and genomic characterization uncovers novel biology.</title>
        <authorList>
            <person name="Wiegand S."/>
            <person name="Jogler M."/>
            <person name="Boedeker C."/>
            <person name="Pinto D."/>
            <person name="Vollmers J."/>
            <person name="Rivas-Marin E."/>
            <person name="Kohn T."/>
            <person name="Peeters S.H."/>
            <person name="Heuer A."/>
            <person name="Rast P."/>
            <person name="Oberbeckmann S."/>
            <person name="Bunk B."/>
            <person name="Jeske O."/>
            <person name="Meyerdierks A."/>
            <person name="Storesund J.E."/>
            <person name="Kallscheuer N."/>
            <person name="Luecker S."/>
            <person name="Lage O.M."/>
            <person name="Pohl T."/>
            <person name="Merkel B.J."/>
            <person name="Hornburger P."/>
            <person name="Mueller R.-W."/>
            <person name="Bruemmer F."/>
            <person name="Labrenz M."/>
            <person name="Spormann A.M."/>
            <person name="Op den Camp H."/>
            <person name="Overmann J."/>
            <person name="Amann R."/>
            <person name="Jetten M.S.M."/>
            <person name="Mascher T."/>
            <person name="Medema M.H."/>
            <person name="Devos D.P."/>
            <person name="Kaster A.-K."/>
            <person name="Ovreas L."/>
            <person name="Rohde M."/>
            <person name="Galperin M.Y."/>
            <person name="Jogler C."/>
        </authorList>
    </citation>
    <scope>NUCLEOTIDE SEQUENCE [LARGE SCALE GENOMIC DNA]</scope>
    <source>
        <strain evidence="3 4">Pla85_3_4</strain>
    </source>
</reference>
<organism evidence="3 4">
    <name type="scientific">Lignipirellula cremea</name>
    <dbReference type="NCBI Taxonomy" id="2528010"/>
    <lineage>
        <taxon>Bacteria</taxon>
        <taxon>Pseudomonadati</taxon>
        <taxon>Planctomycetota</taxon>
        <taxon>Planctomycetia</taxon>
        <taxon>Pirellulales</taxon>
        <taxon>Pirellulaceae</taxon>
        <taxon>Lignipirellula</taxon>
    </lineage>
</organism>
<dbReference type="Gene3D" id="2.60.120.560">
    <property type="entry name" value="Exo-inulinase, domain 1"/>
    <property type="match status" value="1"/>
</dbReference>
<evidence type="ECO:0000259" key="2">
    <source>
        <dbReference type="Pfam" id="PF06439"/>
    </source>
</evidence>
<proteinExistence type="predicted"/>
<gene>
    <name evidence="3" type="ORF">Pla8534_52890</name>
</gene>
<dbReference type="AlphaFoldDB" id="A0A518E048"/>
<dbReference type="GO" id="GO:0016787">
    <property type="term" value="F:hydrolase activity"/>
    <property type="evidence" value="ECO:0007669"/>
    <property type="project" value="InterPro"/>
</dbReference>
<protein>
    <recommendedName>
        <fullName evidence="2">3-keto-alpha-glucoside-1,2-lyase/3-keto-2-hydroxy-glucal hydratase domain-containing protein</fullName>
    </recommendedName>
</protein>
<dbReference type="Pfam" id="PF06439">
    <property type="entry name" value="3keto-disac_hyd"/>
    <property type="match status" value="1"/>
</dbReference>
<name>A0A518E048_9BACT</name>
<dbReference type="InterPro" id="IPR010496">
    <property type="entry name" value="AL/BT2_dom"/>
</dbReference>
<keyword evidence="4" id="KW-1185">Reference proteome</keyword>
<evidence type="ECO:0000313" key="3">
    <source>
        <dbReference type="EMBL" id="QDU97441.1"/>
    </source>
</evidence>
<evidence type="ECO:0000313" key="4">
    <source>
        <dbReference type="Proteomes" id="UP000317648"/>
    </source>
</evidence>
<feature type="domain" description="3-keto-alpha-glucoside-1,2-lyase/3-keto-2-hydroxy-glucal hydratase" evidence="2">
    <location>
        <begin position="37"/>
        <end position="213"/>
    </location>
</feature>